<keyword evidence="3 7" id="KW-0396">Initiation factor</keyword>
<dbReference type="PANTHER" id="PTHR43381:SF5">
    <property type="entry name" value="TR-TYPE G DOMAIN-CONTAINING PROTEIN"/>
    <property type="match status" value="1"/>
</dbReference>
<dbReference type="EMBL" id="CP029145">
    <property type="protein sequence ID" value="AWM33747.1"/>
    <property type="molecule type" value="Genomic_DNA"/>
</dbReference>
<dbReference type="GO" id="GO:0005737">
    <property type="term" value="C:cytoplasm"/>
    <property type="evidence" value="ECO:0007669"/>
    <property type="project" value="UniProtKB-SubCell"/>
</dbReference>
<sequence length="1017" mass="106598">MAEATPKRLQQAAKDLGIGMDTAVAALSKKGTQVENKPTTKLTADQVSLLEKEFASSALDRQESQKIIQAKRQSDLEAAPKPAPAPPRPAPVVAPKPAPTPVSTPASTPVAAQVVPAAPAAPTATAPEKPSVPGLKVLGKIELDSRGRVVPPRPKPVEAPAAPVAAAPVVAPAPVVAAPVAAAPAPAPVAPKQVVAPVQAAAPVAAPAPAPAATPIAAAAPTPAPVVAAPVAAAPVVAAPAVAAAPVASAPVAEEPAGTITAKADQLKGLTVLGKIDLSATNNDRRGPGGRGPRPIASSDVNKRGLPAGPGQKKRTRLPGPPGTGTGTSAPGTGGGYQGNRPNQGGGASRPGQPGGNRPGQAGGNRPGQPAPRPNAPALTPEQAEKQIQEQIKATLAKLGGNKTNQTNRAKYRRDKRSMLAEDREALRAQNELDAKILKLTEFISANDLASLMDVNVNEVIKVCLGMGMFVSINQRLDAEAITVIADEFGFDVEFLSAEEEEISIDAGDVEEDLRPRAPIVTIMGHVDHGKTSLLDYIRDASVAKGEAGGITQHIGAYEVKTKNGNPITFLDTPGHEAFTAMRARGAKVTDIAIIVVAADDSVMPQTKEAINHAQAAGVPIIIALNKIDKPSANPEKIREELSQINILVEEWGGKYQSQEVSAKSGLGIEELLEKVLLEAELLELKANPDRNAIGTVIEASLDKGRGYVTTVLVQTGTLNVGDIVLAGPHYGRVKAMTDHRGKKMKTAPPATPVQVLGLTGAPQAGDRIQVMETEREARETATQRLQLAREQSIRTKKHITLDEIGRRLAIGSFKELNILVKGDVDGSVEALSDSLLKLSTPEVKVNILSKGVGAISESDVLLASASDAIIIGFQVRPSQSARKLAEQEQIDVRLYSIIYNAINEVKDAMEGMLAPTVQEVVVANAEVRIVFNITKVGTIAGCMVTDGSFTRRTRVRVVRNGIVMHTGEIQDLKRFKDDVSEVRQGYECGISIKNFNELQEGDNIEGFEEKEIKRTL</sequence>
<dbReference type="GO" id="GO:0003924">
    <property type="term" value="F:GTPase activity"/>
    <property type="evidence" value="ECO:0007669"/>
    <property type="project" value="UniProtKB-UniRule"/>
</dbReference>
<feature type="compositionally biased region" description="Gly residues" evidence="9">
    <location>
        <begin position="332"/>
        <end position="366"/>
    </location>
</feature>
<dbReference type="Pfam" id="PF00009">
    <property type="entry name" value="GTP_EFTU"/>
    <property type="match status" value="1"/>
</dbReference>
<gene>
    <name evidence="7" type="primary">infB</name>
    <name evidence="11" type="ORF">DDQ68_13700</name>
</gene>
<dbReference type="InterPro" id="IPR023115">
    <property type="entry name" value="TIF_IF2_dom3"/>
</dbReference>
<evidence type="ECO:0000313" key="12">
    <source>
        <dbReference type="Proteomes" id="UP000245999"/>
    </source>
</evidence>
<dbReference type="HAMAP" id="MF_00100_B">
    <property type="entry name" value="IF_2_B"/>
    <property type="match status" value="1"/>
</dbReference>
<name>A0A2Z3GPY7_9BACT</name>
<dbReference type="CDD" id="cd01887">
    <property type="entry name" value="IF2_eIF5B"/>
    <property type="match status" value="1"/>
</dbReference>
<dbReference type="SUPFAM" id="SSF50447">
    <property type="entry name" value="Translation proteins"/>
    <property type="match status" value="2"/>
</dbReference>
<evidence type="ECO:0000259" key="10">
    <source>
        <dbReference type="PROSITE" id="PS51722"/>
    </source>
</evidence>
<dbReference type="FunFam" id="3.40.50.10050:FF:000001">
    <property type="entry name" value="Translation initiation factor IF-2"/>
    <property type="match status" value="1"/>
</dbReference>
<comment type="function">
    <text evidence="7 8">One of the essential components for the initiation of protein synthesis. Protects formylmethionyl-tRNA from spontaneous hydrolysis and promotes its binding to the 30S ribosomal subunits. Also involved in the hydrolysis of GTP during the formation of the 70S ribosomal complex.</text>
</comment>
<organism evidence="11 12">
    <name type="scientific">Hymenobacter nivis</name>
    <dbReference type="NCBI Taxonomy" id="1850093"/>
    <lineage>
        <taxon>Bacteria</taxon>
        <taxon>Pseudomonadati</taxon>
        <taxon>Bacteroidota</taxon>
        <taxon>Cytophagia</taxon>
        <taxon>Cytophagales</taxon>
        <taxon>Hymenobacteraceae</taxon>
        <taxon>Hymenobacter</taxon>
    </lineage>
</organism>
<keyword evidence="7" id="KW-0963">Cytoplasm</keyword>
<evidence type="ECO:0000256" key="4">
    <source>
        <dbReference type="ARBA" id="ARBA00022741"/>
    </source>
</evidence>
<dbReference type="InterPro" id="IPR006847">
    <property type="entry name" value="IF2_N"/>
</dbReference>
<dbReference type="Proteomes" id="UP000245999">
    <property type="component" value="Chromosome"/>
</dbReference>
<evidence type="ECO:0000256" key="6">
    <source>
        <dbReference type="ARBA" id="ARBA00023134"/>
    </source>
</evidence>
<dbReference type="FunFam" id="3.40.50.300:FF:000019">
    <property type="entry name" value="Translation initiation factor IF-2"/>
    <property type="match status" value="1"/>
</dbReference>
<keyword evidence="5 7" id="KW-0648">Protein biosynthesis</keyword>
<keyword evidence="12" id="KW-1185">Reference proteome</keyword>
<feature type="binding site" evidence="7">
    <location>
        <begin position="572"/>
        <end position="576"/>
    </location>
    <ligand>
        <name>GTP</name>
        <dbReference type="ChEBI" id="CHEBI:37565"/>
    </ligand>
</feature>
<dbReference type="Gene3D" id="3.40.50.10050">
    <property type="entry name" value="Translation initiation factor IF- 2, domain 3"/>
    <property type="match status" value="1"/>
</dbReference>
<dbReference type="SUPFAM" id="SSF52156">
    <property type="entry name" value="Initiation factor IF2/eIF5b, domain 3"/>
    <property type="match status" value="1"/>
</dbReference>
<dbReference type="OrthoDB" id="9811804at2"/>
<comment type="subcellular location">
    <subcellularLocation>
        <location evidence="7">Cytoplasm</location>
    </subcellularLocation>
</comment>
<dbReference type="Pfam" id="PF11987">
    <property type="entry name" value="IF-2"/>
    <property type="match status" value="1"/>
</dbReference>
<dbReference type="FunFam" id="2.40.30.10:FF:000008">
    <property type="entry name" value="Translation initiation factor IF-2"/>
    <property type="match status" value="1"/>
</dbReference>
<evidence type="ECO:0000256" key="2">
    <source>
        <dbReference type="ARBA" id="ARBA00020675"/>
    </source>
</evidence>
<dbReference type="InterPro" id="IPR015760">
    <property type="entry name" value="TIF_IF2"/>
</dbReference>
<dbReference type="CDD" id="cd03692">
    <property type="entry name" value="mtIF2_IVc"/>
    <property type="match status" value="1"/>
</dbReference>
<feature type="binding site" evidence="7">
    <location>
        <begin position="525"/>
        <end position="532"/>
    </location>
    <ligand>
        <name>GTP</name>
        <dbReference type="ChEBI" id="CHEBI:37565"/>
    </ligand>
</feature>
<feature type="compositionally biased region" description="Pro residues" evidence="9">
    <location>
        <begin position="81"/>
        <end position="102"/>
    </location>
</feature>
<comment type="similarity">
    <text evidence="1 7 8">Belongs to the TRAFAC class translation factor GTPase superfamily. Classic translation factor GTPase family. IF-2 subfamily.</text>
</comment>
<dbReference type="PROSITE" id="PS01176">
    <property type="entry name" value="IF2"/>
    <property type="match status" value="1"/>
</dbReference>
<dbReference type="InterPro" id="IPR009000">
    <property type="entry name" value="Transl_B-barrel_sf"/>
</dbReference>
<dbReference type="Gene3D" id="2.40.30.10">
    <property type="entry name" value="Translation factors"/>
    <property type="match status" value="2"/>
</dbReference>
<feature type="binding site" evidence="7">
    <location>
        <begin position="626"/>
        <end position="629"/>
    </location>
    <ligand>
        <name>GTP</name>
        <dbReference type="ChEBI" id="CHEBI:37565"/>
    </ligand>
</feature>
<dbReference type="CDD" id="cd03702">
    <property type="entry name" value="IF2_mtIF2_II"/>
    <property type="match status" value="1"/>
</dbReference>
<reference evidence="12" key="1">
    <citation type="submission" date="2018-04" db="EMBL/GenBank/DDBJ databases">
        <title>Complete genome of Antarctic heterotrophic bacterium Hymenobacter nivis.</title>
        <authorList>
            <person name="Terashima M."/>
        </authorList>
    </citation>
    <scope>NUCLEOTIDE SEQUENCE [LARGE SCALE GENOMIC DNA]</scope>
    <source>
        <strain evidence="12">NBRC 111535</strain>
    </source>
</reference>
<dbReference type="PROSITE" id="PS51722">
    <property type="entry name" value="G_TR_2"/>
    <property type="match status" value="1"/>
</dbReference>
<dbReference type="InterPro" id="IPR027417">
    <property type="entry name" value="P-loop_NTPase"/>
</dbReference>
<dbReference type="InterPro" id="IPR000178">
    <property type="entry name" value="TF_IF2_bacterial-like"/>
</dbReference>
<dbReference type="KEGG" id="hnv:DDQ68_13700"/>
<dbReference type="GO" id="GO:0003743">
    <property type="term" value="F:translation initiation factor activity"/>
    <property type="evidence" value="ECO:0007669"/>
    <property type="project" value="UniProtKB-UniRule"/>
</dbReference>
<dbReference type="GO" id="GO:0005525">
    <property type="term" value="F:GTP binding"/>
    <property type="evidence" value="ECO:0007669"/>
    <property type="project" value="UniProtKB-KW"/>
</dbReference>
<comment type="caution">
    <text evidence="7">Lacks conserved residue(s) required for the propagation of feature annotation.</text>
</comment>
<dbReference type="InterPro" id="IPR044145">
    <property type="entry name" value="IF2_II"/>
</dbReference>
<keyword evidence="6 7" id="KW-0342">GTP-binding</keyword>
<dbReference type="Pfam" id="PF22042">
    <property type="entry name" value="EF-G_D2"/>
    <property type="match status" value="1"/>
</dbReference>
<dbReference type="InterPro" id="IPR053905">
    <property type="entry name" value="EF-G-like_DII"/>
</dbReference>
<evidence type="ECO:0000256" key="9">
    <source>
        <dbReference type="SAM" id="MobiDB-lite"/>
    </source>
</evidence>
<dbReference type="PANTHER" id="PTHR43381">
    <property type="entry name" value="TRANSLATION INITIATION FACTOR IF-2-RELATED"/>
    <property type="match status" value="1"/>
</dbReference>
<feature type="region of interest" description="Disordered" evidence="9">
    <location>
        <begin position="279"/>
        <end position="387"/>
    </location>
</feature>
<dbReference type="FunFam" id="2.40.30.10:FF:000007">
    <property type="entry name" value="Translation initiation factor IF-2"/>
    <property type="match status" value="1"/>
</dbReference>
<dbReference type="RefSeq" id="WP_109656801.1">
    <property type="nucleotide sequence ID" value="NZ_CP029145.1"/>
</dbReference>
<evidence type="ECO:0000256" key="3">
    <source>
        <dbReference type="ARBA" id="ARBA00022540"/>
    </source>
</evidence>
<evidence type="ECO:0000256" key="5">
    <source>
        <dbReference type="ARBA" id="ARBA00022917"/>
    </source>
</evidence>
<dbReference type="Gene3D" id="3.40.50.300">
    <property type="entry name" value="P-loop containing nucleotide triphosphate hydrolases"/>
    <property type="match status" value="1"/>
</dbReference>
<dbReference type="SUPFAM" id="SSF52540">
    <property type="entry name" value="P-loop containing nucleoside triphosphate hydrolases"/>
    <property type="match status" value="1"/>
</dbReference>
<dbReference type="NCBIfam" id="TIGR00231">
    <property type="entry name" value="small_GTP"/>
    <property type="match status" value="1"/>
</dbReference>
<dbReference type="InterPro" id="IPR036925">
    <property type="entry name" value="TIF_IF2_dom3_sf"/>
</dbReference>
<evidence type="ECO:0000256" key="8">
    <source>
        <dbReference type="RuleBase" id="RU000644"/>
    </source>
</evidence>
<dbReference type="Pfam" id="PF04760">
    <property type="entry name" value="IF2_N"/>
    <property type="match status" value="1"/>
</dbReference>
<protein>
    <recommendedName>
        <fullName evidence="2 7">Translation initiation factor IF-2</fullName>
    </recommendedName>
</protein>
<dbReference type="AlphaFoldDB" id="A0A2Z3GPY7"/>
<accession>A0A2Z3GPY7</accession>
<dbReference type="InterPro" id="IPR000795">
    <property type="entry name" value="T_Tr_GTP-bd_dom"/>
</dbReference>
<dbReference type="InterPro" id="IPR005225">
    <property type="entry name" value="Small_GTP-bd"/>
</dbReference>
<feature type="region of interest" description="Disordered" evidence="9">
    <location>
        <begin position="57"/>
        <end position="108"/>
    </location>
</feature>
<evidence type="ECO:0000256" key="7">
    <source>
        <dbReference type="HAMAP-Rule" id="MF_00100"/>
    </source>
</evidence>
<evidence type="ECO:0000313" key="11">
    <source>
        <dbReference type="EMBL" id="AWM33747.1"/>
    </source>
</evidence>
<evidence type="ECO:0000256" key="1">
    <source>
        <dbReference type="ARBA" id="ARBA00007733"/>
    </source>
</evidence>
<keyword evidence="4 7" id="KW-0547">Nucleotide-binding</keyword>
<proteinExistence type="inferred from homology"/>
<dbReference type="NCBIfam" id="TIGR00487">
    <property type="entry name" value="IF-2"/>
    <property type="match status" value="1"/>
</dbReference>
<feature type="domain" description="Tr-type G" evidence="10">
    <location>
        <begin position="516"/>
        <end position="686"/>
    </location>
</feature>